<keyword evidence="1 4" id="KW-0768">Sushi</keyword>
<dbReference type="InterPro" id="IPR051503">
    <property type="entry name" value="ComplSys_Reg/VirEntry_Med"/>
</dbReference>
<name>A0A8V5G284_MELUD</name>
<dbReference type="CDD" id="cd00033">
    <property type="entry name" value="CCP"/>
    <property type="match status" value="1"/>
</dbReference>
<comment type="caution">
    <text evidence="4">Lacks conserved residue(s) required for the propagation of feature annotation.</text>
</comment>
<keyword evidence="2" id="KW-0732">Signal</keyword>
<keyword evidence="6" id="KW-1185">Reference proteome</keyword>
<protein>
    <submittedName>
        <fullName evidence="5">Uncharacterized protein</fullName>
    </submittedName>
</protein>
<gene>
    <name evidence="5" type="primary">LOC101872380</name>
</gene>
<evidence type="ECO:0000256" key="3">
    <source>
        <dbReference type="ARBA" id="ARBA00023157"/>
    </source>
</evidence>
<evidence type="ECO:0000313" key="5">
    <source>
        <dbReference type="Ensembl" id="ENSMUNP00000026682.1"/>
    </source>
</evidence>
<dbReference type="PANTHER" id="PTHR45785">
    <property type="entry name" value="COMPLEMENT FACTOR H-RELATED"/>
    <property type="match status" value="1"/>
</dbReference>
<dbReference type="SUPFAM" id="SSF57535">
    <property type="entry name" value="Complement control module/SCR domain"/>
    <property type="match status" value="2"/>
</dbReference>
<keyword evidence="3 4" id="KW-1015">Disulfide bond</keyword>
<dbReference type="Gene3D" id="2.10.70.10">
    <property type="entry name" value="Complement Module, domain 1"/>
    <property type="match status" value="2"/>
</dbReference>
<dbReference type="InterPro" id="IPR035976">
    <property type="entry name" value="Sushi/SCR/CCP_sf"/>
</dbReference>
<dbReference type="Pfam" id="PF00084">
    <property type="entry name" value="Sushi"/>
    <property type="match status" value="1"/>
</dbReference>
<feature type="disulfide bond" evidence="4">
    <location>
        <begin position="43"/>
        <end position="86"/>
    </location>
</feature>
<organism evidence="5 6">
    <name type="scientific">Melopsittacus undulatus</name>
    <name type="common">Budgerigar</name>
    <name type="synonym">Psittacus undulatus</name>
    <dbReference type="NCBI Taxonomy" id="13146"/>
    <lineage>
        <taxon>Eukaryota</taxon>
        <taxon>Metazoa</taxon>
        <taxon>Chordata</taxon>
        <taxon>Craniata</taxon>
        <taxon>Vertebrata</taxon>
        <taxon>Euteleostomi</taxon>
        <taxon>Archelosauria</taxon>
        <taxon>Archosauria</taxon>
        <taxon>Dinosauria</taxon>
        <taxon>Saurischia</taxon>
        <taxon>Theropoda</taxon>
        <taxon>Coelurosauria</taxon>
        <taxon>Aves</taxon>
        <taxon>Neognathae</taxon>
        <taxon>Neoaves</taxon>
        <taxon>Telluraves</taxon>
        <taxon>Australaves</taxon>
        <taxon>Psittaciformes</taxon>
        <taxon>Psittaculidae</taxon>
        <taxon>Melopsittacus</taxon>
    </lineage>
</organism>
<reference evidence="5" key="1">
    <citation type="submission" date="2020-03" db="EMBL/GenBank/DDBJ databases">
        <title>Melopsittacus undulatus (budgerigar) genome, bMelUnd1, maternal haplotype with Z.</title>
        <authorList>
            <person name="Gedman G."/>
            <person name="Mountcastle J."/>
            <person name="Haase B."/>
            <person name="Formenti G."/>
            <person name="Wright T."/>
            <person name="Apodaca J."/>
            <person name="Pelan S."/>
            <person name="Chow W."/>
            <person name="Rhie A."/>
            <person name="Howe K."/>
            <person name="Fedrigo O."/>
            <person name="Jarvis E.D."/>
        </authorList>
    </citation>
    <scope>NUCLEOTIDE SEQUENCE [LARGE SCALE GENOMIC DNA]</scope>
</reference>
<dbReference type="Proteomes" id="UP000694405">
    <property type="component" value="Chromosome 6"/>
</dbReference>
<evidence type="ECO:0000256" key="4">
    <source>
        <dbReference type="PROSITE-ProRule" id="PRU00302"/>
    </source>
</evidence>
<reference evidence="5" key="2">
    <citation type="submission" date="2025-08" db="UniProtKB">
        <authorList>
            <consortium name="Ensembl"/>
        </authorList>
    </citation>
    <scope>IDENTIFICATION</scope>
</reference>
<dbReference type="PANTHER" id="PTHR45785:SF3">
    <property type="entry name" value="COAGULATION FACTOR XIII B CHAIN"/>
    <property type="match status" value="1"/>
</dbReference>
<evidence type="ECO:0000313" key="6">
    <source>
        <dbReference type="Proteomes" id="UP000694405"/>
    </source>
</evidence>
<dbReference type="AlphaFoldDB" id="A0A8V5G284"/>
<dbReference type="InterPro" id="IPR000436">
    <property type="entry name" value="Sushi_SCR_CCP_dom"/>
</dbReference>
<dbReference type="SMART" id="SM00032">
    <property type="entry name" value="CCP"/>
    <property type="match status" value="1"/>
</dbReference>
<dbReference type="PROSITE" id="PS50923">
    <property type="entry name" value="SUSHI"/>
    <property type="match status" value="1"/>
</dbReference>
<evidence type="ECO:0000256" key="1">
    <source>
        <dbReference type="ARBA" id="ARBA00022659"/>
    </source>
</evidence>
<proteinExistence type="predicted"/>
<dbReference type="Ensembl" id="ENSMUNT00000034849.1">
    <property type="protein sequence ID" value="ENSMUNP00000026682.1"/>
    <property type="gene ID" value="ENSMUNG00000009870.2"/>
</dbReference>
<reference evidence="5" key="3">
    <citation type="submission" date="2025-09" db="UniProtKB">
        <authorList>
            <consortium name="Ensembl"/>
        </authorList>
    </citation>
    <scope>IDENTIFICATION</scope>
</reference>
<dbReference type="GO" id="GO:0007596">
    <property type="term" value="P:blood coagulation"/>
    <property type="evidence" value="ECO:0007669"/>
    <property type="project" value="TreeGrafter"/>
</dbReference>
<sequence>MKGHCCPFLVVINYTYILSPVLTLFQRSNYLIPYLVLETQQDCTSPPVIKNGAVLGPLLTSYKNGSSIEYGCQRYHFLDGPSTVYCQQGNWTEPPACFEPCILNITDMNSSNIELKWRQEELIFLHGDLVEFECKQGYGFLQTTLLSPGRTQCSHGRLKYPKCIMQEKLYSLFDGEACRKEAGAHLQAQRIQNSVEKQVQNIKCTQGISYR</sequence>
<evidence type="ECO:0000256" key="2">
    <source>
        <dbReference type="ARBA" id="ARBA00022729"/>
    </source>
</evidence>
<accession>A0A8V5G284</accession>